<dbReference type="EMBL" id="JBFOLK010000002">
    <property type="protein sequence ID" value="KAL2531693.1"/>
    <property type="molecule type" value="Genomic_DNA"/>
</dbReference>
<dbReference type="InterPro" id="IPR039537">
    <property type="entry name" value="Retrotran_Ty1/copia-like"/>
</dbReference>
<reference evidence="4" key="1">
    <citation type="submission" date="2024-07" db="EMBL/GenBank/DDBJ databases">
        <title>Two chromosome-level genome assemblies of Korean endemic species Abeliophyllum distichum and Forsythia ovata (Oleaceae).</title>
        <authorList>
            <person name="Jang H."/>
        </authorList>
    </citation>
    <scope>NUCLEOTIDE SEQUENCE [LARGE SCALE GENOMIC DNA]</scope>
</reference>
<accession>A0ABD1V540</accession>
<dbReference type="Pfam" id="PF25597">
    <property type="entry name" value="SH3_retrovirus"/>
    <property type="match status" value="1"/>
</dbReference>
<sequence length="155" mass="17715">MTACYIVNLTPSAVLNDKIPYEIWSNMLADYSSLRTFGCSAYSHQSEGKLEPRAQKCVFLDYPESVKGYRLWARSCGGVKVIIHRHITFNESEIPCLDPKTVENKNEKNDFFLTIADNEFDRPNPHSEIEVEPDNNQTQTYLEESNETLTDSIAD</sequence>
<dbReference type="InterPro" id="IPR057670">
    <property type="entry name" value="SH3_retrovirus"/>
</dbReference>
<dbReference type="PANTHER" id="PTHR42648:SF28">
    <property type="entry name" value="TRANSPOSON-ENCODED PROTEIN WITH RIBONUCLEASE H-LIKE AND RETROVIRUS ZINC FINGER-LIKE DOMAINS"/>
    <property type="match status" value="1"/>
</dbReference>
<name>A0ABD1V540_9LAMI</name>
<organism evidence="3 4">
    <name type="scientific">Abeliophyllum distichum</name>
    <dbReference type="NCBI Taxonomy" id="126358"/>
    <lineage>
        <taxon>Eukaryota</taxon>
        <taxon>Viridiplantae</taxon>
        <taxon>Streptophyta</taxon>
        <taxon>Embryophyta</taxon>
        <taxon>Tracheophyta</taxon>
        <taxon>Spermatophyta</taxon>
        <taxon>Magnoliopsida</taxon>
        <taxon>eudicotyledons</taxon>
        <taxon>Gunneridae</taxon>
        <taxon>Pentapetalae</taxon>
        <taxon>asterids</taxon>
        <taxon>lamiids</taxon>
        <taxon>Lamiales</taxon>
        <taxon>Oleaceae</taxon>
        <taxon>Forsythieae</taxon>
        <taxon>Abeliophyllum</taxon>
    </lineage>
</organism>
<keyword evidence="4" id="KW-1185">Reference proteome</keyword>
<evidence type="ECO:0000313" key="4">
    <source>
        <dbReference type="Proteomes" id="UP001604336"/>
    </source>
</evidence>
<dbReference type="Proteomes" id="UP001604336">
    <property type="component" value="Unassembled WGS sequence"/>
</dbReference>
<gene>
    <name evidence="3" type="ORF">Adt_05044</name>
</gene>
<feature type="region of interest" description="Disordered" evidence="1">
    <location>
        <begin position="123"/>
        <end position="155"/>
    </location>
</feature>
<evidence type="ECO:0000256" key="1">
    <source>
        <dbReference type="SAM" id="MobiDB-lite"/>
    </source>
</evidence>
<feature type="domain" description="Retroviral polymerase SH3-like" evidence="2">
    <location>
        <begin position="39"/>
        <end position="95"/>
    </location>
</feature>
<dbReference type="PANTHER" id="PTHR42648">
    <property type="entry name" value="TRANSPOSASE, PUTATIVE-RELATED"/>
    <property type="match status" value="1"/>
</dbReference>
<proteinExistence type="predicted"/>
<evidence type="ECO:0000259" key="2">
    <source>
        <dbReference type="Pfam" id="PF25597"/>
    </source>
</evidence>
<evidence type="ECO:0000313" key="3">
    <source>
        <dbReference type="EMBL" id="KAL2531693.1"/>
    </source>
</evidence>
<comment type="caution">
    <text evidence="3">The sequence shown here is derived from an EMBL/GenBank/DDBJ whole genome shotgun (WGS) entry which is preliminary data.</text>
</comment>
<protein>
    <submittedName>
        <fullName evidence="3">Retrovirus-related Pol polyprotein from transposon TNT 1-94</fullName>
    </submittedName>
</protein>
<dbReference type="AlphaFoldDB" id="A0ABD1V540"/>
<feature type="compositionally biased region" description="Polar residues" evidence="1">
    <location>
        <begin position="134"/>
        <end position="155"/>
    </location>
</feature>